<evidence type="ECO:0000313" key="2">
    <source>
        <dbReference type="EMBL" id="GFG83246.1"/>
    </source>
</evidence>
<proteinExistence type="predicted"/>
<feature type="region of interest" description="Disordered" evidence="1">
    <location>
        <begin position="154"/>
        <end position="174"/>
    </location>
</feature>
<dbReference type="RefSeq" id="WP_120795161.1">
    <property type="nucleotide sequence ID" value="NZ_BLKX01000003.1"/>
</dbReference>
<keyword evidence="3" id="KW-1185">Reference proteome</keyword>
<accession>A0ABQ1CFK8</accession>
<dbReference type="Proteomes" id="UP000465240">
    <property type="component" value="Unassembled WGS sequence"/>
</dbReference>
<dbReference type="EMBL" id="BLKX01000003">
    <property type="protein sequence ID" value="GFG83246.1"/>
    <property type="molecule type" value="Genomic_DNA"/>
</dbReference>
<sequence length="283" mass="29317">MKALLSAGVAASLAALVLIVVVMVAPATATMTHTGQRICAAMLGQPPEATATVATLQDAQTQALAPAGLTGQDAYQFVATLNTVINWRDLPAAQVSAWAANPAATPLPEGAQIDTPWPVPRSNDPAPAFPQSVSLYESACATVLHRVDVHVANPPHSATPITHTTPPDTASSQQPPIVAEVIKQLGTRISPEVLWQWTSPTPHLDAKRTLFEQLTRTAPQAAPRPGDLTCYDYTVNGPARCALVLSLAPTPLMAATTADGILAAAPIPANSTIIGPEPAEVAP</sequence>
<evidence type="ECO:0000256" key="1">
    <source>
        <dbReference type="SAM" id="MobiDB-lite"/>
    </source>
</evidence>
<evidence type="ECO:0008006" key="4">
    <source>
        <dbReference type="Google" id="ProtNLM"/>
    </source>
</evidence>
<gene>
    <name evidence="2" type="ORF">MPRG_65220</name>
</gene>
<comment type="caution">
    <text evidence="2">The sequence shown here is derived from an EMBL/GenBank/DDBJ whole genome shotgun (WGS) entry which is preliminary data.</text>
</comment>
<feature type="compositionally biased region" description="Polar residues" evidence="1">
    <location>
        <begin position="159"/>
        <end position="174"/>
    </location>
</feature>
<organism evidence="2 3">
    <name type="scientific">Mycobacterium paragordonae</name>
    <dbReference type="NCBI Taxonomy" id="1389713"/>
    <lineage>
        <taxon>Bacteria</taxon>
        <taxon>Bacillati</taxon>
        <taxon>Actinomycetota</taxon>
        <taxon>Actinomycetes</taxon>
        <taxon>Mycobacteriales</taxon>
        <taxon>Mycobacteriaceae</taxon>
        <taxon>Mycobacterium</taxon>
    </lineage>
</organism>
<protein>
    <recommendedName>
        <fullName evidence="4">Sensor domain-containing protein</fullName>
    </recommendedName>
</protein>
<name>A0ABQ1CFK8_9MYCO</name>
<evidence type="ECO:0000313" key="3">
    <source>
        <dbReference type="Proteomes" id="UP000465240"/>
    </source>
</evidence>
<reference evidence="2 3" key="1">
    <citation type="journal article" date="2019" name="Emerg. Microbes Infect.">
        <title>Comprehensive subspecies identification of 175 nontuberculous mycobacteria species based on 7547 genomic profiles.</title>
        <authorList>
            <person name="Matsumoto Y."/>
            <person name="Kinjo T."/>
            <person name="Motooka D."/>
            <person name="Nabeya D."/>
            <person name="Jung N."/>
            <person name="Uechi K."/>
            <person name="Horii T."/>
            <person name="Iida T."/>
            <person name="Fujita J."/>
            <person name="Nakamura S."/>
        </authorList>
    </citation>
    <scope>NUCLEOTIDE SEQUENCE [LARGE SCALE GENOMIC DNA]</scope>
    <source>
        <strain evidence="2 3">JCM 18565</strain>
    </source>
</reference>